<reference evidence="2" key="2">
    <citation type="journal article" date="2021" name="Sci. Rep.">
        <title>The distribution of antibiotic resistance genes in chicken gut microbiota commensals.</title>
        <authorList>
            <person name="Juricova H."/>
            <person name="Matiasovicova J."/>
            <person name="Kubasova T."/>
            <person name="Cejkova D."/>
            <person name="Rychlik I."/>
        </authorList>
    </citation>
    <scope>NUCLEOTIDE SEQUENCE</scope>
    <source>
        <strain evidence="2">An824</strain>
    </source>
</reference>
<evidence type="ECO:0000259" key="1">
    <source>
        <dbReference type="Pfam" id="PF21956"/>
    </source>
</evidence>
<gene>
    <name evidence="2" type="ORF">H6A34_04685</name>
</gene>
<dbReference type="Proteomes" id="UP000706891">
    <property type="component" value="Unassembled WGS sequence"/>
</dbReference>
<organism evidence="2 3">
    <name type="scientific">Marseilla massiliensis</name>
    <dbReference type="NCBI Taxonomy" id="1841864"/>
    <lineage>
        <taxon>Bacteria</taxon>
        <taxon>Pseudomonadati</taxon>
        <taxon>Bacteroidota</taxon>
        <taxon>Bacteroidia</taxon>
        <taxon>Bacteroidales</taxon>
        <taxon>Prevotellaceae</taxon>
        <taxon>Marseilla</taxon>
    </lineage>
</organism>
<reference evidence="2" key="1">
    <citation type="submission" date="2020-08" db="EMBL/GenBank/DDBJ databases">
        <authorList>
            <person name="Cejkova D."/>
            <person name="Kubasova T."/>
            <person name="Jahodarova E."/>
            <person name="Rychlik I."/>
        </authorList>
    </citation>
    <scope>NUCLEOTIDE SEQUENCE</scope>
    <source>
        <strain evidence="2">An824</strain>
    </source>
</reference>
<proteinExistence type="predicted"/>
<dbReference type="InterPro" id="IPR053830">
    <property type="entry name" value="DUF6922"/>
</dbReference>
<sequence>MRNKEYIYKLSKHLFWDIDVNNADMDEYPAYFIQRVLEYGNMDDWRFIRDYYGLDKIVDVCKKLRTLDPVCLSYICAISHTNKEDYRCYHFKQSNPTLWNS</sequence>
<evidence type="ECO:0000313" key="3">
    <source>
        <dbReference type="Proteomes" id="UP000706891"/>
    </source>
</evidence>
<evidence type="ECO:0000313" key="2">
    <source>
        <dbReference type="EMBL" id="MBM6673172.1"/>
    </source>
</evidence>
<keyword evidence="3" id="KW-1185">Reference proteome</keyword>
<dbReference type="RefSeq" id="WP_021947267.1">
    <property type="nucleotide sequence ID" value="NZ_JACJJG010000014.1"/>
</dbReference>
<feature type="domain" description="DUF6922" evidence="1">
    <location>
        <begin position="10"/>
        <end position="60"/>
    </location>
</feature>
<dbReference type="EMBL" id="JACJJG010000014">
    <property type="protein sequence ID" value="MBM6673172.1"/>
    <property type="molecule type" value="Genomic_DNA"/>
</dbReference>
<comment type="caution">
    <text evidence="2">The sequence shown here is derived from an EMBL/GenBank/DDBJ whole genome shotgun (WGS) entry which is preliminary data.</text>
</comment>
<name>A0A938WQ83_9BACT</name>
<accession>A0A938WQ83</accession>
<dbReference type="Pfam" id="PF21956">
    <property type="entry name" value="DUF6922"/>
    <property type="match status" value="1"/>
</dbReference>
<dbReference type="AlphaFoldDB" id="A0A938WQ83"/>
<protein>
    <recommendedName>
        <fullName evidence="1">DUF6922 domain-containing protein</fullName>
    </recommendedName>
</protein>